<reference evidence="3" key="2">
    <citation type="journal article" date="2023" name="IMA Fungus">
        <title>Comparative genomic study of the Penicillium genus elucidates a diverse pangenome and 15 lateral gene transfer events.</title>
        <authorList>
            <person name="Petersen C."/>
            <person name="Sorensen T."/>
            <person name="Nielsen M.R."/>
            <person name="Sondergaard T.E."/>
            <person name="Sorensen J.L."/>
            <person name="Fitzpatrick D.A."/>
            <person name="Frisvad J.C."/>
            <person name="Nielsen K.L."/>
        </authorList>
    </citation>
    <scope>NUCLEOTIDE SEQUENCE</scope>
    <source>
        <strain evidence="3">IBT 21472</strain>
    </source>
</reference>
<feature type="transmembrane region" description="Helical" evidence="1">
    <location>
        <begin position="278"/>
        <end position="296"/>
    </location>
</feature>
<proteinExistence type="predicted"/>
<gene>
    <name evidence="3" type="ORF">N7476_010182</name>
</gene>
<sequence>MWISLVLFASFLASTALQDGSRLRSNATLNLAKPATLDTRDFFGLVDRASSYYTCAIGNDYCADPGDICCTVGTCPSGWNCCGNAGMCSPKNGECCSDGSYCDAGDHCRIWRGREVCCPTSGCVGENDSGDLGNTVTVAASMTETATMFTTVAPSYTHSYTYYDYEYYYTTIYWTYWFYYWTSYSPYTVKTVTSTQTTTTTIWSAYETNSAEASSSFAAKSESYTFSAPYYATSLKASTDPVKLASNGFSTPTSTSSSGQGSSLTVGDSATGVSTNSFAVVAGAGFVALIAALAFGL</sequence>
<evidence type="ECO:0008006" key="5">
    <source>
        <dbReference type="Google" id="ProtNLM"/>
    </source>
</evidence>
<dbReference type="EMBL" id="JAPZBO010000009">
    <property type="protein sequence ID" value="KAJ5303383.1"/>
    <property type="molecule type" value="Genomic_DNA"/>
</dbReference>
<feature type="chain" id="PRO_5041114719" description="GPI anchored protein" evidence="2">
    <location>
        <begin position="18"/>
        <end position="297"/>
    </location>
</feature>
<evidence type="ECO:0000313" key="4">
    <source>
        <dbReference type="Proteomes" id="UP001147746"/>
    </source>
</evidence>
<keyword evidence="1" id="KW-1133">Transmembrane helix</keyword>
<comment type="caution">
    <text evidence="3">The sequence shown here is derived from an EMBL/GenBank/DDBJ whole genome shotgun (WGS) entry which is preliminary data.</text>
</comment>
<evidence type="ECO:0000256" key="1">
    <source>
        <dbReference type="SAM" id="Phobius"/>
    </source>
</evidence>
<accession>A0A9W9PR31</accession>
<evidence type="ECO:0000256" key="2">
    <source>
        <dbReference type="SAM" id="SignalP"/>
    </source>
</evidence>
<feature type="signal peptide" evidence="2">
    <location>
        <begin position="1"/>
        <end position="17"/>
    </location>
</feature>
<dbReference type="AlphaFoldDB" id="A0A9W9PR31"/>
<reference evidence="3" key="1">
    <citation type="submission" date="2022-12" db="EMBL/GenBank/DDBJ databases">
        <authorList>
            <person name="Petersen C."/>
        </authorList>
    </citation>
    <scope>NUCLEOTIDE SEQUENCE</scope>
    <source>
        <strain evidence="3">IBT 21472</strain>
    </source>
</reference>
<dbReference type="OrthoDB" id="4777991at2759"/>
<keyword evidence="1" id="KW-0812">Transmembrane</keyword>
<keyword evidence="2" id="KW-0732">Signal</keyword>
<keyword evidence="4" id="KW-1185">Reference proteome</keyword>
<dbReference type="Proteomes" id="UP001147746">
    <property type="component" value="Unassembled WGS sequence"/>
</dbReference>
<organism evidence="3 4">
    <name type="scientific">Penicillium atrosanguineum</name>
    <dbReference type="NCBI Taxonomy" id="1132637"/>
    <lineage>
        <taxon>Eukaryota</taxon>
        <taxon>Fungi</taxon>
        <taxon>Dikarya</taxon>
        <taxon>Ascomycota</taxon>
        <taxon>Pezizomycotina</taxon>
        <taxon>Eurotiomycetes</taxon>
        <taxon>Eurotiomycetidae</taxon>
        <taxon>Eurotiales</taxon>
        <taxon>Aspergillaceae</taxon>
        <taxon>Penicillium</taxon>
    </lineage>
</organism>
<protein>
    <recommendedName>
        <fullName evidence="5">GPI anchored protein</fullName>
    </recommendedName>
</protein>
<evidence type="ECO:0000313" key="3">
    <source>
        <dbReference type="EMBL" id="KAJ5303383.1"/>
    </source>
</evidence>
<keyword evidence="1" id="KW-0472">Membrane</keyword>
<name>A0A9W9PR31_9EURO</name>